<dbReference type="OrthoDB" id="97893at2"/>
<dbReference type="InterPro" id="IPR037066">
    <property type="entry name" value="Plug_dom_sf"/>
</dbReference>
<evidence type="ECO:0000256" key="1">
    <source>
        <dbReference type="ARBA" id="ARBA00004571"/>
    </source>
</evidence>
<dbReference type="PANTHER" id="PTHR30069">
    <property type="entry name" value="TONB-DEPENDENT OUTER MEMBRANE RECEPTOR"/>
    <property type="match status" value="1"/>
</dbReference>
<organism evidence="9 10">
    <name type="scientific">Terriglobus roseus</name>
    <dbReference type="NCBI Taxonomy" id="392734"/>
    <lineage>
        <taxon>Bacteria</taxon>
        <taxon>Pseudomonadati</taxon>
        <taxon>Acidobacteriota</taxon>
        <taxon>Terriglobia</taxon>
        <taxon>Terriglobales</taxon>
        <taxon>Acidobacteriaceae</taxon>
        <taxon>Terriglobus</taxon>
    </lineage>
</organism>
<keyword evidence="2" id="KW-0813">Transport</keyword>
<keyword evidence="7" id="KW-0732">Signal</keyword>
<dbReference type="PROSITE" id="PS01156">
    <property type="entry name" value="TONB_DEPENDENT_REC_2"/>
    <property type="match status" value="1"/>
</dbReference>
<dbReference type="Pfam" id="PF25183">
    <property type="entry name" value="OMP_b-brl_4"/>
    <property type="match status" value="1"/>
</dbReference>
<dbReference type="EMBL" id="FNSD01000001">
    <property type="protein sequence ID" value="SEB99400.1"/>
    <property type="molecule type" value="Genomic_DNA"/>
</dbReference>
<feature type="signal peptide" evidence="7">
    <location>
        <begin position="1"/>
        <end position="23"/>
    </location>
</feature>
<dbReference type="InterPro" id="IPR008969">
    <property type="entry name" value="CarboxyPept-like_regulatory"/>
</dbReference>
<proteinExistence type="predicted"/>
<dbReference type="GO" id="GO:0009279">
    <property type="term" value="C:cell outer membrane"/>
    <property type="evidence" value="ECO:0007669"/>
    <property type="project" value="UniProtKB-SubCell"/>
</dbReference>
<keyword evidence="9" id="KW-0675">Receptor</keyword>
<evidence type="ECO:0000256" key="3">
    <source>
        <dbReference type="ARBA" id="ARBA00022452"/>
    </source>
</evidence>
<evidence type="ECO:0000256" key="6">
    <source>
        <dbReference type="ARBA" id="ARBA00023237"/>
    </source>
</evidence>
<dbReference type="Gene3D" id="2.40.170.20">
    <property type="entry name" value="TonB-dependent receptor, beta-barrel domain"/>
    <property type="match status" value="1"/>
</dbReference>
<evidence type="ECO:0000256" key="2">
    <source>
        <dbReference type="ARBA" id="ARBA00022448"/>
    </source>
</evidence>
<evidence type="ECO:0000313" key="10">
    <source>
        <dbReference type="Proteomes" id="UP000182409"/>
    </source>
</evidence>
<dbReference type="Proteomes" id="UP000182409">
    <property type="component" value="Unassembled WGS sequence"/>
</dbReference>
<comment type="subcellular location">
    <subcellularLocation>
        <location evidence="1">Cell outer membrane</location>
        <topology evidence="1">Multi-pass membrane protein</topology>
    </subcellularLocation>
</comment>
<dbReference type="InterPro" id="IPR057601">
    <property type="entry name" value="Oar-like_b-barrel"/>
</dbReference>
<dbReference type="GO" id="GO:0044718">
    <property type="term" value="P:siderophore transmembrane transport"/>
    <property type="evidence" value="ECO:0007669"/>
    <property type="project" value="TreeGrafter"/>
</dbReference>
<dbReference type="PROSITE" id="PS51257">
    <property type="entry name" value="PROKAR_LIPOPROTEIN"/>
    <property type="match status" value="1"/>
</dbReference>
<dbReference type="GO" id="GO:0015344">
    <property type="term" value="F:siderophore uptake transmembrane transporter activity"/>
    <property type="evidence" value="ECO:0007669"/>
    <property type="project" value="TreeGrafter"/>
</dbReference>
<evidence type="ECO:0000256" key="4">
    <source>
        <dbReference type="ARBA" id="ARBA00022692"/>
    </source>
</evidence>
<dbReference type="Gene3D" id="2.170.130.10">
    <property type="entry name" value="TonB-dependent receptor, plug domain"/>
    <property type="match status" value="1"/>
</dbReference>
<feature type="chain" id="PRO_5010165534" evidence="7">
    <location>
        <begin position="24"/>
        <end position="1173"/>
    </location>
</feature>
<evidence type="ECO:0000313" key="9">
    <source>
        <dbReference type="EMBL" id="SEB99400.1"/>
    </source>
</evidence>
<keyword evidence="5" id="KW-0472">Membrane</keyword>
<keyword evidence="6" id="KW-0998">Cell outer membrane</keyword>
<gene>
    <name evidence="9" type="ORF">SAMN05443244_2378</name>
</gene>
<keyword evidence="3" id="KW-1134">Transmembrane beta strand</keyword>
<dbReference type="Pfam" id="PF13620">
    <property type="entry name" value="CarboxypepD_reg"/>
    <property type="match status" value="1"/>
</dbReference>
<dbReference type="PANTHER" id="PTHR30069:SF46">
    <property type="entry name" value="OAR PROTEIN"/>
    <property type="match status" value="1"/>
</dbReference>
<name>A0A1H4NW40_9BACT</name>
<protein>
    <submittedName>
        <fullName evidence="9">TonB-dependent Receptor Plug Domain</fullName>
    </submittedName>
</protein>
<feature type="domain" description="TonB-dependent transporter Oar-like beta-barrel" evidence="8">
    <location>
        <begin position="247"/>
        <end position="1166"/>
    </location>
</feature>
<accession>A0A1H4NW40</accession>
<reference evidence="9 10" key="1">
    <citation type="submission" date="2016-10" db="EMBL/GenBank/DDBJ databases">
        <authorList>
            <person name="de Groot N.N."/>
        </authorList>
    </citation>
    <scope>NUCLEOTIDE SEQUENCE [LARGE SCALE GENOMIC DNA]</scope>
    <source>
        <strain evidence="9 10">AB35.6</strain>
    </source>
</reference>
<dbReference type="InterPro" id="IPR036942">
    <property type="entry name" value="Beta-barrel_TonB_sf"/>
</dbReference>
<dbReference type="RefSeq" id="WP_074654242.1">
    <property type="nucleotide sequence ID" value="NZ_FNSD01000001.1"/>
</dbReference>
<dbReference type="SUPFAM" id="SSF56935">
    <property type="entry name" value="Porins"/>
    <property type="match status" value="1"/>
</dbReference>
<evidence type="ECO:0000256" key="5">
    <source>
        <dbReference type="ARBA" id="ARBA00023136"/>
    </source>
</evidence>
<keyword evidence="4" id="KW-0812">Transmembrane</keyword>
<evidence type="ECO:0000259" key="8">
    <source>
        <dbReference type="Pfam" id="PF25183"/>
    </source>
</evidence>
<dbReference type="InterPro" id="IPR039426">
    <property type="entry name" value="TonB-dep_rcpt-like"/>
</dbReference>
<dbReference type="AlphaFoldDB" id="A0A1H4NW40"/>
<dbReference type="InterPro" id="IPR010917">
    <property type="entry name" value="TonB_rcpt_CS"/>
</dbReference>
<sequence>MSNRNTFLRLVPVVPLAFLACTAAYGQASGSLVGTVTDAGGASVPNANVTYTNVGTNETKTAKTDDSGNYQFLQLLPGNYRITVEGNGFKQFVRTNVEVTLNNATRIDAAMQLGGVTETVEVSTESPLVSTQSSSLNYEVGAKQVDALPLNGRNVLNLTALVPGVVPQGNTSGNASTLNVNGWGNYQIGGGAANQSQTFIDGAPVNISYTNSTSLVPTQDVIQEFQVATNNVSPEFGRFAGGVINMATKAGTNDLHGTAYEYYRNAALNANLYFNKHNPANLIDRPLFTQHQFGAAIGGPVIKNKTFFFLSWEEFSLRQAATTTTTVPSAAFLAGDFSSICTSSFNSAGVCNTASQQIYDPINKDVNGNRLPFANNRIPGTRLNASAIAIAKLIFPAPTNNGLTNNFVVSVPRQTVYNQYSARFDHQLNAKNQLFARFTNWHKNRSGSSALLNQIGNNANFGTIQTVVGDSFTLTPNLVGQARASYLRFRNQSIPFLCCSFNEGSLGGNWGSYQSQIAFAQAPQPNITGFNNFSTGATILDTDNAYVLSGSLNWTRGRHSIQFGGESRRIEWGYVQSNSPGGTFTADNQFTATRTGGTGGYSFASWALGFPSSGSAQEPSQSLGTMYYSGLFVGDSFRLNKRLTINAGLRWEQPGSFHERNGSLTTLDLTRPTNLPAVNGKVPVGGLSLVDTDRQSSRNWQNLHWTLFSPRVGFAFSPNEKSVLRGGFGISYLPNTVAFSLGPYNNPPNSATTTMNVSNNGNVDPNTATTLSNPFPSGILQPPGRNQAALALVGQGIQSPLPSTSYPYAEQWNLGLQHQFGQGLVVDAGYVGSHGVDLPLYSINHNQLPYQYIAQGAAAMATKVANPFFGIAPSTSVLGGQTISQGYLLRPFPQYLYVTEDAPAIAGSSYQALQVRVEERFKSAGVLLVSYTHAHLEGTADTLTGYLEGSRFGVGGASGVQDNNNIAGEYSKSSFDIPDRAVISYTLGLPFGRGKALLSNANGFVDRVVGGWTLNGIFTFQSGLPIAFQYSSPNTLETLYAAGNAGPGLPAGVSRPDYVAGCKKTIDGAPKDKLTKYFNTACFVKSNDFAFGNEPRVDDTLRAQGQNNFDLSLAKKIPVTDRFNFDLRAESFNLFNRTQFAPPNAQVDVSTYGTVTTQVNQPRLIQLSARVSF</sequence>
<dbReference type="SUPFAM" id="SSF49464">
    <property type="entry name" value="Carboxypeptidase regulatory domain-like"/>
    <property type="match status" value="1"/>
</dbReference>
<dbReference type="Gene3D" id="2.60.40.1120">
    <property type="entry name" value="Carboxypeptidase-like, regulatory domain"/>
    <property type="match status" value="1"/>
</dbReference>
<evidence type="ECO:0000256" key="7">
    <source>
        <dbReference type="SAM" id="SignalP"/>
    </source>
</evidence>